<organism evidence="2 3">
    <name type="scientific">Ceratosolen solmsi marchali</name>
    <dbReference type="NCBI Taxonomy" id="326594"/>
    <lineage>
        <taxon>Eukaryota</taxon>
        <taxon>Metazoa</taxon>
        <taxon>Ecdysozoa</taxon>
        <taxon>Arthropoda</taxon>
        <taxon>Hexapoda</taxon>
        <taxon>Insecta</taxon>
        <taxon>Pterygota</taxon>
        <taxon>Neoptera</taxon>
        <taxon>Endopterygota</taxon>
        <taxon>Hymenoptera</taxon>
        <taxon>Apocrita</taxon>
        <taxon>Proctotrupomorpha</taxon>
        <taxon>Chalcidoidea</taxon>
        <taxon>Agaonidae</taxon>
        <taxon>Agaoninae</taxon>
        <taxon>Ceratosolen</taxon>
    </lineage>
</organism>
<keyword evidence="2" id="KW-1185">Reference proteome</keyword>
<dbReference type="KEGG" id="csol:105364997"/>
<accession>A0AAJ7DYR3</accession>
<dbReference type="InterPro" id="IPR043504">
    <property type="entry name" value="Peptidase_S1_PA_chymotrypsin"/>
</dbReference>
<dbReference type="SUPFAM" id="SSF50494">
    <property type="entry name" value="Trypsin-like serine proteases"/>
    <property type="match status" value="1"/>
</dbReference>
<evidence type="ECO:0000259" key="1">
    <source>
        <dbReference type="Pfam" id="PF00089"/>
    </source>
</evidence>
<feature type="domain" description="Peptidase S1" evidence="1">
    <location>
        <begin position="39"/>
        <end position="171"/>
    </location>
</feature>
<reference evidence="3" key="1">
    <citation type="submission" date="2025-08" db="UniProtKB">
        <authorList>
            <consortium name="RefSeq"/>
        </authorList>
    </citation>
    <scope>IDENTIFICATION</scope>
</reference>
<evidence type="ECO:0000313" key="3">
    <source>
        <dbReference type="RefSeq" id="XP_011501344.1"/>
    </source>
</evidence>
<dbReference type="Gene3D" id="2.40.10.10">
    <property type="entry name" value="Trypsin-like serine proteases"/>
    <property type="match status" value="1"/>
</dbReference>
<proteinExistence type="predicted"/>
<name>A0AAJ7DYR3_9HYME</name>
<dbReference type="RefSeq" id="XP_011501344.1">
    <property type="nucleotide sequence ID" value="XM_011503042.1"/>
</dbReference>
<gene>
    <name evidence="3" type="primary">LOC105364997</name>
</gene>
<dbReference type="GO" id="GO:0004252">
    <property type="term" value="F:serine-type endopeptidase activity"/>
    <property type="evidence" value="ECO:0007669"/>
    <property type="project" value="InterPro"/>
</dbReference>
<evidence type="ECO:0000313" key="2">
    <source>
        <dbReference type="Proteomes" id="UP000695007"/>
    </source>
</evidence>
<dbReference type="InterPro" id="IPR001254">
    <property type="entry name" value="Trypsin_dom"/>
</dbReference>
<dbReference type="InterPro" id="IPR009003">
    <property type="entry name" value="Peptidase_S1_PA"/>
</dbReference>
<dbReference type="GO" id="GO:0006508">
    <property type="term" value="P:proteolysis"/>
    <property type="evidence" value="ECO:0007669"/>
    <property type="project" value="InterPro"/>
</dbReference>
<dbReference type="GeneID" id="105364997"/>
<sequence>MKRRLLNETAVIVGSINIRNGTRYYPIWAVDYFQWSTSRNKQFRDQMDDVIIMKLGMNVPDNIIIHSLASVPKENSYGLEIVAAGWGNTIHKVTPQILHTAKMQVISNEDCAIRLASLLGILVNLPEKFMCSIAEPYVLMHSGDSGCPIFFNEEIIAIHKTTIPFPDQPTVPSSKINVHSTIDYYRDFILDIINSERDW</sequence>
<dbReference type="AlphaFoldDB" id="A0AAJ7DYR3"/>
<dbReference type="Pfam" id="PF00089">
    <property type="entry name" value="Trypsin"/>
    <property type="match status" value="1"/>
</dbReference>
<protein>
    <submittedName>
        <fullName evidence="3">Uncharacterized protein LOC105364997</fullName>
    </submittedName>
</protein>
<dbReference type="Proteomes" id="UP000695007">
    <property type="component" value="Unplaced"/>
</dbReference>